<dbReference type="Proteomes" id="UP000239709">
    <property type="component" value="Chromosome"/>
</dbReference>
<dbReference type="PROSITE" id="PS51257">
    <property type="entry name" value="PROKAR_LIPOPROTEIN"/>
    <property type="match status" value="1"/>
</dbReference>
<sequence>MKLLQSPSVLALALAAALAGCAQQATAPAATGAAAASQPAAKQAGEIRRQALAQGLYEIAYSARQDAVFVASAGGRGEGAAPSKILRLHPETLAVQAEIPLERKGFGIALDDAGNRLYVGNTNDGSVTAIDTATNRVVGVVQLTEKAKVKGPDGKEVERFPYNFREIAVDPANHRLYMPGLRAQDSALFVVDTRALKLEKIVPGFGFMATGVALDAQGGKLYVSNLQGQVFTVDTRTLAATKAEAPGDQLINLAVAPSAQRLLATDQGLPNLDSMRAKQPALASYQQRGKGNQVLVLNAADSKLVASLPTGAGPLAMLVDEPRQRLYVTSRNAGTVSVFDTRTDALLQTIALPTYPNSLALDARRNALYVTVKNGQSDPKGSNESVARIQF</sequence>
<dbReference type="RefSeq" id="WP_106703215.1">
    <property type="nucleotide sequence ID" value="NZ_CP027666.1"/>
</dbReference>
<keyword evidence="3" id="KW-1185">Reference proteome</keyword>
<name>A0A2S0MG27_9BURK</name>
<reference evidence="2 3" key="1">
    <citation type="submission" date="2018-03" db="EMBL/GenBank/DDBJ databases">
        <title>Genome sequencing of Ottowia sp.</title>
        <authorList>
            <person name="Kim S.-J."/>
            <person name="Heo J."/>
            <person name="Kwon S.-W."/>
        </authorList>
    </citation>
    <scope>NUCLEOTIDE SEQUENCE [LARGE SCALE GENOMIC DNA]</scope>
    <source>
        <strain evidence="2 3">KADR8-3</strain>
    </source>
</reference>
<feature type="signal peptide" evidence="1">
    <location>
        <begin position="1"/>
        <end position="27"/>
    </location>
</feature>
<proteinExistence type="predicted"/>
<dbReference type="SUPFAM" id="SSF51004">
    <property type="entry name" value="C-terminal (heme d1) domain of cytochrome cd1-nitrite reductase"/>
    <property type="match status" value="1"/>
</dbReference>
<accession>A0A2S0MG27</accession>
<dbReference type="AlphaFoldDB" id="A0A2S0MG27"/>
<dbReference type="PANTHER" id="PTHR47197">
    <property type="entry name" value="PROTEIN NIRF"/>
    <property type="match status" value="1"/>
</dbReference>
<feature type="chain" id="PRO_5015646151" evidence="1">
    <location>
        <begin position="28"/>
        <end position="391"/>
    </location>
</feature>
<evidence type="ECO:0000256" key="1">
    <source>
        <dbReference type="SAM" id="SignalP"/>
    </source>
</evidence>
<dbReference type="PANTHER" id="PTHR47197:SF3">
    <property type="entry name" value="DIHYDRO-HEME D1 DEHYDROGENASE"/>
    <property type="match status" value="1"/>
</dbReference>
<organism evidence="2 3">
    <name type="scientific">Ottowia oryzae</name>
    <dbReference type="NCBI Taxonomy" id="2109914"/>
    <lineage>
        <taxon>Bacteria</taxon>
        <taxon>Pseudomonadati</taxon>
        <taxon>Pseudomonadota</taxon>
        <taxon>Betaproteobacteria</taxon>
        <taxon>Burkholderiales</taxon>
        <taxon>Comamonadaceae</taxon>
        <taxon>Ottowia</taxon>
    </lineage>
</organism>
<dbReference type="InterPro" id="IPR011048">
    <property type="entry name" value="Haem_d1_sf"/>
</dbReference>
<protein>
    <submittedName>
        <fullName evidence="2">YncE family protein</fullName>
    </submittedName>
</protein>
<dbReference type="InterPro" id="IPR015943">
    <property type="entry name" value="WD40/YVTN_repeat-like_dom_sf"/>
</dbReference>
<evidence type="ECO:0000313" key="3">
    <source>
        <dbReference type="Proteomes" id="UP000239709"/>
    </source>
</evidence>
<dbReference type="Gene3D" id="2.130.10.10">
    <property type="entry name" value="YVTN repeat-like/Quinoprotein amine dehydrogenase"/>
    <property type="match status" value="1"/>
</dbReference>
<keyword evidence="1" id="KW-0732">Signal</keyword>
<evidence type="ECO:0000313" key="2">
    <source>
        <dbReference type="EMBL" id="AVO34663.1"/>
    </source>
</evidence>
<dbReference type="KEGG" id="otk:C6570_10825"/>
<dbReference type="InterPro" id="IPR051200">
    <property type="entry name" value="Host-pathogen_enzymatic-act"/>
</dbReference>
<dbReference type="OrthoDB" id="9805202at2"/>
<gene>
    <name evidence="2" type="ORF">C6570_10825</name>
</gene>
<dbReference type="EMBL" id="CP027666">
    <property type="protein sequence ID" value="AVO34663.1"/>
    <property type="molecule type" value="Genomic_DNA"/>
</dbReference>